<dbReference type="InterPro" id="IPR007219">
    <property type="entry name" value="XnlR_reg_dom"/>
</dbReference>
<reference evidence="3 4" key="1">
    <citation type="submission" date="2015-09" db="EMBL/GenBank/DDBJ databases">
        <title>Draft genome of a European isolate of the apple canker pathogen Neonectria ditissima.</title>
        <authorList>
            <person name="Gomez-Cortecero A."/>
            <person name="Harrison R.J."/>
            <person name="Armitage A.D."/>
        </authorList>
    </citation>
    <scope>NUCLEOTIDE SEQUENCE [LARGE SCALE GENOMIC DNA]</scope>
    <source>
        <strain evidence="3 4">R09/05</strain>
    </source>
</reference>
<dbReference type="GO" id="GO:0008270">
    <property type="term" value="F:zinc ion binding"/>
    <property type="evidence" value="ECO:0007669"/>
    <property type="project" value="InterPro"/>
</dbReference>
<accession>A0A0P7BGP6</accession>
<dbReference type="CDD" id="cd12148">
    <property type="entry name" value="fungal_TF_MHR"/>
    <property type="match status" value="1"/>
</dbReference>
<dbReference type="EMBL" id="LKCW01000109">
    <property type="protein sequence ID" value="KPM39345.1"/>
    <property type="molecule type" value="Genomic_DNA"/>
</dbReference>
<dbReference type="InterPro" id="IPR052761">
    <property type="entry name" value="Fungal_Detox/Toxin_TFs"/>
</dbReference>
<dbReference type="PANTHER" id="PTHR47425">
    <property type="entry name" value="FARB-RELATED"/>
    <property type="match status" value="1"/>
</dbReference>
<dbReference type="SMART" id="SM00906">
    <property type="entry name" value="Fungal_trans"/>
    <property type="match status" value="1"/>
</dbReference>
<keyword evidence="4" id="KW-1185">Reference proteome</keyword>
<feature type="domain" description="Xylanolytic transcriptional activator regulatory" evidence="2">
    <location>
        <begin position="52"/>
        <end position="121"/>
    </location>
</feature>
<evidence type="ECO:0000313" key="3">
    <source>
        <dbReference type="EMBL" id="KPM39345.1"/>
    </source>
</evidence>
<proteinExistence type="predicted"/>
<dbReference type="PANTHER" id="PTHR47425:SF2">
    <property type="entry name" value="FARB-RELATED"/>
    <property type="match status" value="1"/>
</dbReference>
<dbReference type="GO" id="GO:0006351">
    <property type="term" value="P:DNA-templated transcription"/>
    <property type="evidence" value="ECO:0007669"/>
    <property type="project" value="InterPro"/>
</dbReference>
<dbReference type="Pfam" id="PF04082">
    <property type="entry name" value="Fungal_trans"/>
    <property type="match status" value="1"/>
</dbReference>
<evidence type="ECO:0000313" key="4">
    <source>
        <dbReference type="Proteomes" id="UP000050424"/>
    </source>
</evidence>
<name>A0A0P7BGP6_9HYPO</name>
<dbReference type="AlphaFoldDB" id="A0A0P7BGP6"/>
<sequence length="432" mass="48480">MGFSNRKQARSSFYTKARFLHNFDYESNDIATIQALLLMCHYYPSMVDQKHTWFWVHQAIGLAQGAGLHRYCGNIPQRKLWARIWWACLVRDRLIALGTSRPMHINSLDCSVPLLTVSDLEEDGDSDEDRTVKAIFLELTKLCQYMEGVLSLPLAAADSIHEQIGLCENTLRHWLSNLDPAAQRCDGFRIAPALGTVSTVYSTLLHLIHNTVLMSLRKFGNEQGDAQPNSPGIASVAADSIALLARLSELGLVQFLPTQSVTTILPPLIVQLSSIRCTNPHEYEMANERFQTCMDCLKQLGETYWHASFYHDFFELAASGSHTRADQETTARTEESNKHTVDAPNARSFCLAPLQSASNHTNEKSRQLTELSPAELPEVDCSMRSLLCKSIGTDASHWDTSNIEWNSLGDEHNDLNKWLQDFGFSQSLFPSA</sequence>
<gene>
    <name evidence="3" type="ORF">AK830_g7179</name>
</gene>
<keyword evidence="1" id="KW-0539">Nucleus</keyword>
<dbReference type="GO" id="GO:0003677">
    <property type="term" value="F:DNA binding"/>
    <property type="evidence" value="ECO:0007669"/>
    <property type="project" value="InterPro"/>
</dbReference>
<organism evidence="3 4">
    <name type="scientific">Neonectria ditissima</name>
    <dbReference type="NCBI Taxonomy" id="78410"/>
    <lineage>
        <taxon>Eukaryota</taxon>
        <taxon>Fungi</taxon>
        <taxon>Dikarya</taxon>
        <taxon>Ascomycota</taxon>
        <taxon>Pezizomycotina</taxon>
        <taxon>Sordariomycetes</taxon>
        <taxon>Hypocreomycetidae</taxon>
        <taxon>Hypocreales</taxon>
        <taxon>Nectriaceae</taxon>
        <taxon>Neonectria</taxon>
    </lineage>
</organism>
<evidence type="ECO:0000256" key="1">
    <source>
        <dbReference type="ARBA" id="ARBA00023242"/>
    </source>
</evidence>
<comment type="caution">
    <text evidence="3">The sequence shown here is derived from an EMBL/GenBank/DDBJ whole genome shotgun (WGS) entry which is preliminary data.</text>
</comment>
<dbReference type="Proteomes" id="UP000050424">
    <property type="component" value="Unassembled WGS sequence"/>
</dbReference>
<evidence type="ECO:0000259" key="2">
    <source>
        <dbReference type="SMART" id="SM00906"/>
    </source>
</evidence>
<protein>
    <recommendedName>
        <fullName evidence="2">Xylanolytic transcriptional activator regulatory domain-containing protein</fullName>
    </recommendedName>
</protein>
<dbReference type="OrthoDB" id="4161332at2759"/>